<gene>
    <name evidence="2" type="ORF">SSP0437_LOCUS6760</name>
</gene>
<evidence type="ECO:0000313" key="2">
    <source>
        <dbReference type="EMBL" id="CAD9298045.1"/>
    </source>
</evidence>
<accession>A0A7S1VH66</accession>
<reference evidence="2" key="1">
    <citation type="submission" date="2021-01" db="EMBL/GenBank/DDBJ databases">
        <authorList>
            <person name="Corre E."/>
            <person name="Pelletier E."/>
            <person name="Niang G."/>
            <person name="Scheremetjew M."/>
            <person name="Finn R."/>
            <person name="Kale V."/>
            <person name="Holt S."/>
            <person name="Cochrane G."/>
            <person name="Meng A."/>
            <person name="Brown T."/>
            <person name="Cohen L."/>
        </authorList>
    </citation>
    <scope>NUCLEOTIDE SEQUENCE</scope>
    <source>
        <strain evidence="2">ATCC 50979</strain>
    </source>
</reference>
<dbReference type="EMBL" id="HBGL01008741">
    <property type="protein sequence ID" value="CAD9298045.1"/>
    <property type="molecule type" value="Transcribed_RNA"/>
</dbReference>
<protein>
    <submittedName>
        <fullName evidence="2">Uncharacterized protein</fullName>
    </submittedName>
</protein>
<name>A0A7S1VH66_9EUKA</name>
<evidence type="ECO:0000256" key="1">
    <source>
        <dbReference type="SAM" id="MobiDB-lite"/>
    </source>
</evidence>
<feature type="compositionally biased region" description="Low complexity" evidence="1">
    <location>
        <begin position="16"/>
        <end position="30"/>
    </location>
</feature>
<feature type="region of interest" description="Disordered" evidence="1">
    <location>
        <begin position="1"/>
        <end position="70"/>
    </location>
</feature>
<organism evidence="2">
    <name type="scientific">Sexangularia sp. CB-2014</name>
    <dbReference type="NCBI Taxonomy" id="1486929"/>
    <lineage>
        <taxon>Eukaryota</taxon>
        <taxon>Amoebozoa</taxon>
        <taxon>Tubulinea</taxon>
        <taxon>Elardia</taxon>
        <taxon>Arcellinida</taxon>
        <taxon>Arcellinida incertae sedis</taxon>
        <taxon>Sexangularia</taxon>
    </lineage>
</organism>
<dbReference type="AlphaFoldDB" id="A0A7S1VH66"/>
<sequence>MEATTPVAIGGVVGGSSTTDASPSSSSSQEAHSDFTRAMWLPSRPAPTPSGAYTEAVRPGSPSRDVSSVPSMDSVNMLSFSATPVAEKEGVRRVSTSSARVSRGRRVTLVQGFVFVDRWRCHLRLVLRRGHLPSAWASRSKT</sequence>
<proteinExistence type="predicted"/>